<reference evidence="1 2" key="1">
    <citation type="submission" date="2021-03" db="EMBL/GenBank/DDBJ databases">
        <title>Genomic Encyclopedia of Type Strains, Phase IV (KMG-IV): sequencing the most valuable type-strain genomes for metagenomic binning, comparative biology and taxonomic classification.</title>
        <authorList>
            <person name="Goeker M."/>
        </authorList>
    </citation>
    <scope>NUCLEOTIDE SEQUENCE [LARGE SCALE GENOMIC DNA]</scope>
    <source>
        <strain evidence="1 2">DSM 41954</strain>
    </source>
</reference>
<evidence type="ECO:0000313" key="2">
    <source>
        <dbReference type="Proteomes" id="UP000756710"/>
    </source>
</evidence>
<comment type="caution">
    <text evidence="1">The sequence shown here is derived from an EMBL/GenBank/DDBJ whole genome shotgun (WGS) entry which is preliminary data.</text>
</comment>
<organism evidence="1 2">
    <name type="scientific">Streptomyces iranensis</name>
    <dbReference type="NCBI Taxonomy" id="576784"/>
    <lineage>
        <taxon>Bacteria</taxon>
        <taxon>Bacillati</taxon>
        <taxon>Actinomycetota</taxon>
        <taxon>Actinomycetes</taxon>
        <taxon>Kitasatosporales</taxon>
        <taxon>Streptomycetaceae</taxon>
        <taxon>Streptomyces</taxon>
        <taxon>Streptomyces violaceusniger group</taxon>
    </lineage>
</organism>
<keyword evidence="2" id="KW-1185">Reference proteome</keyword>
<gene>
    <name evidence="1" type="ORF">J2Z30_007427</name>
</gene>
<name>A0ABS4N301_9ACTN</name>
<proteinExistence type="predicted"/>
<dbReference type="EMBL" id="JAGGLR010000024">
    <property type="protein sequence ID" value="MBP2066378.1"/>
    <property type="molecule type" value="Genomic_DNA"/>
</dbReference>
<evidence type="ECO:0000313" key="1">
    <source>
        <dbReference type="EMBL" id="MBP2066378.1"/>
    </source>
</evidence>
<dbReference type="Proteomes" id="UP000756710">
    <property type="component" value="Unassembled WGS sequence"/>
</dbReference>
<protein>
    <submittedName>
        <fullName evidence="1">Uncharacterized protein</fullName>
    </submittedName>
</protein>
<accession>A0ABS4N301</accession>
<sequence length="41" mass="3975">MGTRGKTQVRGDDGVLFSPALAGQAAASASVGGSLEARIDG</sequence>